<name>A0A5C5U636_9GAMM</name>
<dbReference type="Proteomes" id="UP000315949">
    <property type="component" value="Unassembled WGS sequence"/>
</dbReference>
<evidence type="ECO:0000313" key="4">
    <source>
        <dbReference type="Proteomes" id="UP000315949"/>
    </source>
</evidence>
<dbReference type="AlphaFoldDB" id="A0A5C5U636"/>
<keyword evidence="2" id="KW-0472">Membrane</keyword>
<gene>
    <name evidence="3" type="ORF">FQY79_01395</name>
</gene>
<feature type="transmembrane region" description="Helical" evidence="2">
    <location>
        <begin position="502"/>
        <end position="522"/>
    </location>
</feature>
<feature type="coiled-coil region" evidence="1">
    <location>
        <begin position="187"/>
        <end position="250"/>
    </location>
</feature>
<keyword evidence="1" id="KW-0175">Coiled coil</keyword>
<dbReference type="PANTHER" id="PTHR32309">
    <property type="entry name" value="TYROSINE-PROTEIN KINASE"/>
    <property type="match status" value="1"/>
</dbReference>
<dbReference type="InterPro" id="IPR014345">
    <property type="entry name" value="XrtA_polysacc_chain"/>
</dbReference>
<dbReference type="NCBIfam" id="TIGR03007">
    <property type="entry name" value="pepcterm_ChnLen"/>
    <property type="match status" value="1"/>
</dbReference>
<sequence length="527" mass="59009">MSSTSLPAPRAPLQARKVDAPQPDELLVILFKEARKRVVAIAATFAAVMLLTLFVGLQIIPRNYTSSITILAQDSDIIQPLLEGRAVPTGVSDRAGRARQILYSKRVLDRIIEVGGWDEQKMSAIQRDKLMEDIRNNTVISIPRGDLVQIDYRDTDPERAFLVADAFGTLFIEETLAAKARESREAYEFIDKQVNEYHAKLTEAERNLQDYRSRNADAQPGSAADVNARITSLRSQVEQARMELLEQQSREASIAAQLSGESAVTAAHTRENLYNTQLIELRAELDRLMLTYTERHPDVVRVRHQIEDVQRALAAEQQRRSQGGGGLQSEDAQLNPLYNELRSQLAQARREAAAIRSRMGVAQSLLDQELDRSRRIAASESVLAELTRDYEVNREIYQDLLRRRENARVSMGLDQENRGLTLRVQDPATMPLRPSGLRFMHIAAAGAVLAVGLPIGLLVLLARFDPRVRSPRQIPQRTGYPLLTVIPAYPTPGERRRQSFRLVLSGAMVCSVFVVYALVFALKVATS</sequence>
<accession>A0A5C5U636</accession>
<protein>
    <recommendedName>
        <fullName evidence="5">Lipopolysaccharide biosynthesis protein</fullName>
    </recommendedName>
</protein>
<evidence type="ECO:0000313" key="3">
    <source>
        <dbReference type="EMBL" id="TWT21813.1"/>
    </source>
</evidence>
<keyword evidence="4" id="KW-1185">Reference proteome</keyword>
<comment type="caution">
    <text evidence="3">The sequence shown here is derived from an EMBL/GenBank/DDBJ whole genome shotgun (WGS) entry which is preliminary data.</text>
</comment>
<dbReference type="OrthoDB" id="9795292at2"/>
<dbReference type="PANTHER" id="PTHR32309:SF13">
    <property type="entry name" value="FERRIC ENTEROBACTIN TRANSPORT PROTEIN FEPE"/>
    <property type="match status" value="1"/>
</dbReference>
<dbReference type="GO" id="GO:0005886">
    <property type="term" value="C:plasma membrane"/>
    <property type="evidence" value="ECO:0007669"/>
    <property type="project" value="TreeGrafter"/>
</dbReference>
<evidence type="ECO:0000256" key="2">
    <source>
        <dbReference type="SAM" id="Phobius"/>
    </source>
</evidence>
<feature type="transmembrane region" description="Helical" evidence="2">
    <location>
        <begin position="38"/>
        <end position="60"/>
    </location>
</feature>
<dbReference type="EMBL" id="VOHE01000001">
    <property type="protein sequence ID" value="TWT21813.1"/>
    <property type="molecule type" value="Genomic_DNA"/>
</dbReference>
<evidence type="ECO:0008006" key="5">
    <source>
        <dbReference type="Google" id="ProtNLM"/>
    </source>
</evidence>
<evidence type="ECO:0000256" key="1">
    <source>
        <dbReference type="SAM" id="Coils"/>
    </source>
</evidence>
<keyword evidence="2" id="KW-0812">Transmembrane</keyword>
<dbReference type="GO" id="GO:0004713">
    <property type="term" value="F:protein tyrosine kinase activity"/>
    <property type="evidence" value="ECO:0007669"/>
    <property type="project" value="TreeGrafter"/>
</dbReference>
<reference evidence="3 4" key="1">
    <citation type="submission" date="2019-07" db="EMBL/GenBank/DDBJ databases">
        <title>Luteimonas sp. YD-1 nov., isolated from acidic soil.</title>
        <authorList>
            <person name="Zhou J."/>
        </authorList>
    </citation>
    <scope>NUCLEOTIDE SEQUENCE [LARGE SCALE GENOMIC DNA]</scope>
    <source>
        <strain evidence="3 4">YD-1</strain>
    </source>
</reference>
<keyword evidence="2" id="KW-1133">Transmembrane helix</keyword>
<proteinExistence type="predicted"/>
<dbReference type="RefSeq" id="WP_146310056.1">
    <property type="nucleotide sequence ID" value="NZ_VOHE01000001.1"/>
</dbReference>
<feature type="coiled-coil region" evidence="1">
    <location>
        <begin position="299"/>
        <end position="358"/>
    </location>
</feature>
<organism evidence="3 4">
    <name type="scientific">Luteimonas wenzhouensis</name>
    <dbReference type="NCBI Taxonomy" id="2599615"/>
    <lineage>
        <taxon>Bacteria</taxon>
        <taxon>Pseudomonadati</taxon>
        <taxon>Pseudomonadota</taxon>
        <taxon>Gammaproteobacteria</taxon>
        <taxon>Lysobacterales</taxon>
        <taxon>Lysobacteraceae</taxon>
        <taxon>Luteimonas</taxon>
    </lineage>
</organism>
<feature type="transmembrane region" description="Helical" evidence="2">
    <location>
        <begin position="439"/>
        <end position="462"/>
    </location>
</feature>
<dbReference type="InterPro" id="IPR050445">
    <property type="entry name" value="Bact_polysacc_biosynth/exp"/>
</dbReference>